<dbReference type="InterPro" id="IPR053863">
    <property type="entry name" value="Glyoxy/Ble-like_N"/>
</dbReference>
<dbReference type="AlphaFoldDB" id="A0A1I0QQW7"/>
<reference evidence="2 3" key="1">
    <citation type="submission" date="2016-10" db="EMBL/GenBank/DDBJ databases">
        <authorList>
            <person name="de Groot N.N."/>
        </authorList>
    </citation>
    <scope>NUCLEOTIDE SEQUENCE [LARGE SCALE GENOMIC DNA]</scope>
    <source>
        <strain evidence="2 3">DSM 17925</strain>
    </source>
</reference>
<gene>
    <name evidence="2" type="ORF">SAMN04488515_2118</name>
</gene>
<dbReference type="PROSITE" id="PS51819">
    <property type="entry name" value="VOC"/>
    <property type="match status" value="1"/>
</dbReference>
<dbReference type="EMBL" id="FOIZ01000001">
    <property type="protein sequence ID" value="SEW29904.1"/>
    <property type="molecule type" value="Genomic_DNA"/>
</dbReference>
<proteinExistence type="predicted"/>
<dbReference type="InterPro" id="IPR029068">
    <property type="entry name" value="Glyas_Bleomycin-R_OHBP_Dase"/>
</dbReference>
<evidence type="ECO:0000313" key="3">
    <source>
        <dbReference type="Proteomes" id="UP000199167"/>
    </source>
</evidence>
<dbReference type="RefSeq" id="WP_089993713.1">
    <property type="nucleotide sequence ID" value="NZ_FOIZ01000001.1"/>
</dbReference>
<keyword evidence="3" id="KW-1185">Reference proteome</keyword>
<dbReference type="OrthoDB" id="9798430at2"/>
<dbReference type="InterPro" id="IPR037523">
    <property type="entry name" value="VOC_core"/>
</dbReference>
<accession>A0A1I0QQW7</accession>
<evidence type="ECO:0000313" key="2">
    <source>
        <dbReference type="EMBL" id="SEW29904.1"/>
    </source>
</evidence>
<dbReference type="Pfam" id="PF22677">
    <property type="entry name" value="Ble-like_N"/>
    <property type="match status" value="1"/>
</dbReference>
<dbReference type="PANTHER" id="PTHR36503">
    <property type="entry name" value="BLR2520 PROTEIN"/>
    <property type="match status" value="1"/>
</dbReference>
<evidence type="ECO:0000259" key="1">
    <source>
        <dbReference type="PROSITE" id="PS51819"/>
    </source>
</evidence>
<dbReference type="STRING" id="364200.SAMN04488515_2118"/>
<dbReference type="Gene3D" id="3.10.180.10">
    <property type="entry name" value="2,3-Dihydroxybiphenyl 1,2-Dioxygenase, domain 1"/>
    <property type="match status" value="1"/>
</dbReference>
<dbReference type="PANTHER" id="PTHR36503:SF2">
    <property type="entry name" value="BLR2408 PROTEIN"/>
    <property type="match status" value="1"/>
</dbReference>
<dbReference type="SUPFAM" id="SSF54593">
    <property type="entry name" value="Glyoxalase/Bleomycin resistance protein/Dihydroxybiphenyl dioxygenase"/>
    <property type="match status" value="1"/>
</dbReference>
<name>A0A1I0QQW7_9RHOB</name>
<dbReference type="Proteomes" id="UP000199167">
    <property type="component" value="Unassembled WGS sequence"/>
</dbReference>
<protein>
    <recommendedName>
        <fullName evidence="1">VOC domain-containing protein</fullName>
    </recommendedName>
</protein>
<organism evidence="2 3">
    <name type="scientific">Cognatiyoonia koreensis</name>
    <dbReference type="NCBI Taxonomy" id="364200"/>
    <lineage>
        <taxon>Bacteria</taxon>
        <taxon>Pseudomonadati</taxon>
        <taxon>Pseudomonadota</taxon>
        <taxon>Alphaproteobacteria</taxon>
        <taxon>Rhodobacterales</taxon>
        <taxon>Paracoccaceae</taxon>
        <taxon>Cognatiyoonia</taxon>
    </lineage>
</organism>
<feature type="domain" description="VOC" evidence="1">
    <location>
        <begin position="3"/>
        <end position="128"/>
    </location>
</feature>
<sequence length="134" mass="15041">MTKMIFVNLPVSDVKRSRAFYTALGFTVNEEFSDDTTACIVVSEHIYIMILEHARFKDFAPRPVAETQKVTGSLFALTCESREAVDTMLSAALAHGGTDNKKPQDIEGFMYGQSFSDPDGHVFEPFYMVQQSRD</sequence>